<name>A0ABD1PD14_9LAMI</name>
<proteinExistence type="predicted"/>
<accession>A0ABD1PD14</accession>
<keyword evidence="2" id="KW-1185">Reference proteome</keyword>
<protein>
    <submittedName>
        <fullName evidence="1">Uncharacterized protein</fullName>
    </submittedName>
</protein>
<evidence type="ECO:0000313" key="1">
    <source>
        <dbReference type="EMBL" id="KAL2461303.1"/>
    </source>
</evidence>
<comment type="caution">
    <text evidence="1">The sequence shown here is derived from an EMBL/GenBank/DDBJ whole genome shotgun (WGS) entry which is preliminary data.</text>
</comment>
<gene>
    <name evidence="1" type="ORF">Adt_44723</name>
</gene>
<sequence>MLRRGHKSGGESKAVWPYGGDRITHFRKNLPSLGRRKSFQRQLSAVICRAVVRYHLVENLPSCGRMILKENGEESPLRYVGACLVLCKRFHPQGPKATASCSSVAIIFEYCKGNSSAVEYPLELKLIGLHIEDVSLFLRSYYKGGMLGEQSASLPRASVLTEDSLWASLVH</sequence>
<dbReference type="Proteomes" id="UP001604336">
    <property type="component" value="Unassembled WGS sequence"/>
</dbReference>
<dbReference type="AlphaFoldDB" id="A0ABD1PD14"/>
<dbReference type="EMBL" id="JBFOLK010000014">
    <property type="protein sequence ID" value="KAL2461303.1"/>
    <property type="molecule type" value="Genomic_DNA"/>
</dbReference>
<reference evidence="2" key="1">
    <citation type="submission" date="2024-07" db="EMBL/GenBank/DDBJ databases">
        <title>Two chromosome-level genome assemblies of Korean endemic species Abeliophyllum distichum and Forsythia ovata (Oleaceae).</title>
        <authorList>
            <person name="Jang H."/>
        </authorList>
    </citation>
    <scope>NUCLEOTIDE SEQUENCE [LARGE SCALE GENOMIC DNA]</scope>
</reference>
<organism evidence="1 2">
    <name type="scientific">Abeliophyllum distichum</name>
    <dbReference type="NCBI Taxonomy" id="126358"/>
    <lineage>
        <taxon>Eukaryota</taxon>
        <taxon>Viridiplantae</taxon>
        <taxon>Streptophyta</taxon>
        <taxon>Embryophyta</taxon>
        <taxon>Tracheophyta</taxon>
        <taxon>Spermatophyta</taxon>
        <taxon>Magnoliopsida</taxon>
        <taxon>eudicotyledons</taxon>
        <taxon>Gunneridae</taxon>
        <taxon>Pentapetalae</taxon>
        <taxon>asterids</taxon>
        <taxon>lamiids</taxon>
        <taxon>Lamiales</taxon>
        <taxon>Oleaceae</taxon>
        <taxon>Forsythieae</taxon>
        <taxon>Abeliophyllum</taxon>
    </lineage>
</organism>
<evidence type="ECO:0000313" key="2">
    <source>
        <dbReference type="Proteomes" id="UP001604336"/>
    </source>
</evidence>